<dbReference type="GO" id="GO:0006883">
    <property type="term" value="P:intracellular sodium ion homeostasis"/>
    <property type="evidence" value="ECO:0007669"/>
    <property type="project" value="TreeGrafter"/>
</dbReference>
<evidence type="ECO:0000256" key="2">
    <source>
        <dbReference type="ARBA" id="ARBA00005675"/>
    </source>
</evidence>
<dbReference type="NCBIfam" id="TIGR01494">
    <property type="entry name" value="ATPase_P-type"/>
    <property type="match status" value="1"/>
</dbReference>
<evidence type="ECO:0000256" key="9">
    <source>
        <dbReference type="ARBA" id="ARBA00022967"/>
    </source>
</evidence>
<dbReference type="InterPro" id="IPR004014">
    <property type="entry name" value="ATPase_P-typ_cation-transptr_N"/>
</dbReference>
<feature type="transmembrane region" description="Helical" evidence="12">
    <location>
        <begin position="653"/>
        <end position="671"/>
    </location>
</feature>
<gene>
    <name evidence="14" type="ORF">US50_C0038G0009</name>
</gene>
<protein>
    <submittedName>
        <fullName evidence="14">ATPase, P-type (Transporting), HAD superfamily, subfamily IC</fullName>
    </submittedName>
</protein>
<dbReference type="GO" id="GO:0005524">
    <property type="term" value="F:ATP binding"/>
    <property type="evidence" value="ECO:0007669"/>
    <property type="project" value="UniProtKB-KW"/>
</dbReference>
<dbReference type="GO" id="GO:0016887">
    <property type="term" value="F:ATP hydrolysis activity"/>
    <property type="evidence" value="ECO:0007669"/>
    <property type="project" value="InterPro"/>
</dbReference>
<dbReference type="PROSITE" id="PS00154">
    <property type="entry name" value="ATPASE_E1_E2"/>
    <property type="match status" value="1"/>
</dbReference>
<comment type="caution">
    <text evidence="14">The sequence shown here is derived from an EMBL/GenBank/DDBJ whole genome shotgun (WGS) entry which is preliminary data.</text>
</comment>
<dbReference type="InterPro" id="IPR023299">
    <property type="entry name" value="ATPase_P-typ_cyto_dom_N"/>
</dbReference>
<evidence type="ECO:0000256" key="8">
    <source>
        <dbReference type="ARBA" id="ARBA00022842"/>
    </source>
</evidence>
<keyword evidence="8" id="KW-0460">Magnesium</keyword>
<dbReference type="SUPFAM" id="SSF81660">
    <property type="entry name" value="Metal cation-transporting ATPase, ATP-binding domain N"/>
    <property type="match status" value="1"/>
</dbReference>
<dbReference type="GO" id="GO:0030007">
    <property type="term" value="P:intracellular potassium ion homeostasis"/>
    <property type="evidence" value="ECO:0007669"/>
    <property type="project" value="TreeGrafter"/>
</dbReference>
<feature type="transmembrane region" description="Helical" evidence="12">
    <location>
        <begin position="83"/>
        <end position="99"/>
    </location>
</feature>
<dbReference type="PRINTS" id="PR00119">
    <property type="entry name" value="CATATPASE"/>
</dbReference>
<dbReference type="InterPro" id="IPR059000">
    <property type="entry name" value="ATPase_P-type_domA"/>
</dbReference>
<dbReference type="InterPro" id="IPR006068">
    <property type="entry name" value="ATPase_P-typ_cation-transptr_C"/>
</dbReference>
<evidence type="ECO:0000256" key="12">
    <source>
        <dbReference type="SAM" id="Phobius"/>
    </source>
</evidence>
<dbReference type="Proteomes" id="UP000033876">
    <property type="component" value="Unassembled WGS sequence"/>
</dbReference>
<keyword evidence="6" id="KW-0547">Nucleotide-binding</keyword>
<dbReference type="GO" id="GO:0036376">
    <property type="term" value="P:sodium ion export across plasma membrane"/>
    <property type="evidence" value="ECO:0007669"/>
    <property type="project" value="TreeGrafter"/>
</dbReference>
<evidence type="ECO:0000256" key="4">
    <source>
        <dbReference type="ARBA" id="ARBA00022553"/>
    </source>
</evidence>
<keyword evidence="3" id="KW-1003">Cell membrane</keyword>
<feature type="transmembrane region" description="Helical" evidence="12">
    <location>
        <begin position="246"/>
        <end position="265"/>
    </location>
</feature>
<dbReference type="SFLD" id="SFLDG00002">
    <property type="entry name" value="C1.7:_P-type_atpase_like"/>
    <property type="match status" value="1"/>
</dbReference>
<dbReference type="InterPro" id="IPR018303">
    <property type="entry name" value="ATPase_P-typ_P_site"/>
</dbReference>
<dbReference type="SFLD" id="SFLDF00027">
    <property type="entry name" value="p-type_atpase"/>
    <property type="match status" value="1"/>
</dbReference>
<dbReference type="InterPro" id="IPR001757">
    <property type="entry name" value="P_typ_ATPase"/>
</dbReference>
<reference evidence="14 15" key="1">
    <citation type="journal article" date="2015" name="Nature">
        <title>rRNA introns, odd ribosomes, and small enigmatic genomes across a large radiation of phyla.</title>
        <authorList>
            <person name="Brown C.T."/>
            <person name="Hug L.A."/>
            <person name="Thomas B.C."/>
            <person name="Sharon I."/>
            <person name="Castelle C.J."/>
            <person name="Singh A."/>
            <person name="Wilkins M.J."/>
            <person name="Williams K.H."/>
            <person name="Banfield J.F."/>
        </authorList>
    </citation>
    <scope>NUCLEOTIDE SEQUENCE [LARGE SCALE GENOMIC DNA]</scope>
</reference>
<feature type="domain" description="Cation-transporting P-type ATPase N-terminal" evidence="13">
    <location>
        <begin position="6"/>
        <end position="79"/>
    </location>
</feature>
<evidence type="ECO:0000313" key="14">
    <source>
        <dbReference type="EMBL" id="KKQ34749.1"/>
    </source>
</evidence>
<evidence type="ECO:0000256" key="11">
    <source>
        <dbReference type="ARBA" id="ARBA00023136"/>
    </source>
</evidence>
<feature type="transmembrane region" description="Helical" evidence="12">
    <location>
        <begin position="677"/>
        <end position="695"/>
    </location>
</feature>
<dbReference type="PRINTS" id="PR00120">
    <property type="entry name" value="HATPASE"/>
</dbReference>
<dbReference type="InterPro" id="IPR050510">
    <property type="entry name" value="Cation_transp_ATPase_P-type"/>
</dbReference>
<dbReference type="Gene3D" id="2.70.150.10">
    <property type="entry name" value="Calcium-transporting ATPase, cytoplasmic transduction domain A"/>
    <property type="match status" value="1"/>
</dbReference>
<evidence type="ECO:0000256" key="5">
    <source>
        <dbReference type="ARBA" id="ARBA00022692"/>
    </source>
</evidence>
<dbReference type="InterPro" id="IPR036412">
    <property type="entry name" value="HAD-like_sf"/>
</dbReference>
<keyword evidence="4" id="KW-0597">Phosphoprotein</keyword>
<dbReference type="PANTHER" id="PTHR43294">
    <property type="entry name" value="SODIUM/POTASSIUM-TRANSPORTING ATPASE SUBUNIT ALPHA"/>
    <property type="match status" value="1"/>
</dbReference>
<evidence type="ECO:0000256" key="10">
    <source>
        <dbReference type="ARBA" id="ARBA00022989"/>
    </source>
</evidence>
<evidence type="ECO:0000256" key="1">
    <source>
        <dbReference type="ARBA" id="ARBA00004651"/>
    </source>
</evidence>
<name>A0A0G0JD85_9BACT</name>
<keyword evidence="5 12" id="KW-0812">Transmembrane</keyword>
<dbReference type="PANTHER" id="PTHR43294:SF21">
    <property type="entry name" value="CATION TRANSPORTING ATPASE"/>
    <property type="match status" value="1"/>
</dbReference>
<evidence type="ECO:0000256" key="3">
    <source>
        <dbReference type="ARBA" id="ARBA00022475"/>
    </source>
</evidence>
<dbReference type="SUPFAM" id="SSF81665">
    <property type="entry name" value="Calcium ATPase, transmembrane domain M"/>
    <property type="match status" value="1"/>
</dbReference>
<dbReference type="SUPFAM" id="SSF56784">
    <property type="entry name" value="HAD-like"/>
    <property type="match status" value="1"/>
</dbReference>
<keyword evidence="9" id="KW-1278">Translocase</keyword>
<dbReference type="GO" id="GO:1902600">
    <property type="term" value="P:proton transmembrane transport"/>
    <property type="evidence" value="ECO:0007669"/>
    <property type="project" value="TreeGrafter"/>
</dbReference>
<dbReference type="Gene3D" id="3.40.50.1000">
    <property type="entry name" value="HAD superfamily/HAD-like"/>
    <property type="match status" value="1"/>
</dbReference>
<dbReference type="AlphaFoldDB" id="A0A0G0JD85"/>
<dbReference type="SFLD" id="SFLDS00003">
    <property type="entry name" value="Haloacid_Dehalogenase"/>
    <property type="match status" value="1"/>
</dbReference>
<dbReference type="Pfam" id="PF00122">
    <property type="entry name" value="E1-E2_ATPase"/>
    <property type="match status" value="1"/>
</dbReference>
<dbReference type="Pfam" id="PF13246">
    <property type="entry name" value="Cation_ATPase"/>
    <property type="match status" value="1"/>
</dbReference>
<evidence type="ECO:0000256" key="7">
    <source>
        <dbReference type="ARBA" id="ARBA00022840"/>
    </source>
</evidence>
<dbReference type="InterPro" id="IPR023298">
    <property type="entry name" value="ATPase_P-typ_TM_dom_sf"/>
</dbReference>
<dbReference type="GO" id="GO:0005391">
    <property type="term" value="F:P-type sodium:potassium-exchanging transporter activity"/>
    <property type="evidence" value="ECO:0007669"/>
    <property type="project" value="TreeGrafter"/>
</dbReference>
<dbReference type="SUPFAM" id="SSF81653">
    <property type="entry name" value="Calcium ATPase, transduction domain A"/>
    <property type="match status" value="1"/>
</dbReference>
<dbReference type="Pfam" id="PF00689">
    <property type="entry name" value="Cation_ATPase_C"/>
    <property type="match status" value="1"/>
</dbReference>
<feature type="transmembrane region" description="Helical" evidence="12">
    <location>
        <begin position="790"/>
        <end position="808"/>
    </location>
</feature>
<feature type="transmembrane region" description="Helical" evidence="12">
    <location>
        <begin position="814"/>
        <end position="838"/>
    </location>
</feature>
<feature type="transmembrane region" description="Helical" evidence="12">
    <location>
        <begin position="716"/>
        <end position="739"/>
    </location>
</feature>
<evidence type="ECO:0000259" key="13">
    <source>
        <dbReference type="SMART" id="SM00831"/>
    </source>
</evidence>
<dbReference type="InterPro" id="IPR023214">
    <property type="entry name" value="HAD_sf"/>
</dbReference>
<dbReference type="Gene3D" id="3.40.1110.10">
    <property type="entry name" value="Calcium-transporting ATPase, cytoplasmic domain N"/>
    <property type="match status" value="1"/>
</dbReference>
<keyword evidence="10 12" id="KW-1133">Transmembrane helix</keyword>
<keyword evidence="11 12" id="KW-0472">Membrane</keyword>
<dbReference type="GO" id="GO:1990573">
    <property type="term" value="P:potassium ion import across plasma membrane"/>
    <property type="evidence" value="ECO:0007669"/>
    <property type="project" value="TreeGrafter"/>
</dbReference>
<comment type="subcellular location">
    <subcellularLocation>
        <location evidence="1">Cell membrane</location>
        <topology evidence="1">Multi-pass membrane protein</topology>
    </subcellularLocation>
</comment>
<accession>A0A0G0JD85</accession>
<organism evidence="14 15">
    <name type="scientific">Candidatus Nomurabacteria bacterium GW2011_GWB1_37_5</name>
    <dbReference type="NCBI Taxonomy" id="1618742"/>
    <lineage>
        <taxon>Bacteria</taxon>
        <taxon>Candidatus Nomuraibacteriota</taxon>
    </lineage>
</organism>
<sequence length="853" mass="94770">MAQDNEWYEKKYEDVTLELESSEEGLSFTEAQNRLLKFGPNKLPEAKADSLWLIFVRQFASPLIYVLLAADLIVLYLKEYTDAIIILFVLLFNAAIGTYQEGRSRNTLLALRRFVETEARVLRDGREIIIPDYEVVPGDILLLDQGDKIAADARIISSLNLKVDESALTGESEPVEKINSVLLGEKLISADQTNMLFKGTFAVSGSGHAVVVATGLTTEIGRISKKIASINTEIPLKKNIQQLSKIVTFVVLLMIVVLFIYGTSLGKTAIEMFNLSVSLAVSVIPEGLPLVVTLVLATGVFRMSRRNALVKKLQAVESLGQTKIIAVDKTGTLTKNEMTIERVFVNGKIFEIGGAGYEPKGDILFENKIINPINHPELIFAGRIATFCANANVYYLEDVKTWKVSGDPTDAAMLVLGGKLGFEKGKLEAEFPRLAEAPFDNITKIHSIMHQIDGKTIMTSVGAPETVLNASDKIWKDGKHIKLTNQEKIEIEKTFEQFSSRGYRVLAISIRESTGPKVNFSDINNLVFVGFFAMRDPLRKEARPAILAATEAGVKIVMITGDHKKTAESIARDVGIWNQGDLILTGEEINSLSPSELVRKLPKVSVFARVTPEHKIRIIQAYRERGEVIAMTGDGVNDAPSLMAADLGVSTNISEILVITLALFWALPIPLLPAQIIWLNLVTDTFLVIALSMDPKERDLLTRKFKRSKRLVDLHMVVRMIVMAVPMTLGTFFLFNGLVSVGMPGFAPATMSHTWTVILTVLAVFQWFNAWNCRHDRESIFSSNPFSNKYLNGAFVLIIGLQLLVVYNPFMQKIFHTSVLSISDWLYIIIVALSVVVFEEARKLIVRKFKFAI</sequence>
<proteinExistence type="inferred from homology"/>
<dbReference type="GO" id="GO:0005886">
    <property type="term" value="C:plasma membrane"/>
    <property type="evidence" value="ECO:0007669"/>
    <property type="project" value="UniProtKB-SubCell"/>
</dbReference>
<feature type="transmembrane region" description="Helical" evidence="12">
    <location>
        <begin position="751"/>
        <end position="769"/>
    </location>
</feature>
<comment type="similarity">
    <text evidence="2">Belongs to the cation transport ATPase (P-type) (TC 3.A.3) family. Type IIA subfamily.</text>
</comment>
<evidence type="ECO:0000256" key="6">
    <source>
        <dbReference type="ARBA" id="ARBA00022741"/>
    </source>
</evidence>
<dbReference type="InterPro" id="IPR044492">
    <property type="entry name" value="P_typ_ATPase_HD_dom"/>
</dbReference>
<keyword evidence="7" id="KW-0067">ATP-binding</keyword>
<dbReference type="SMART" id="SM00831">
    <property type="entry name" value="Cation_ATPase_N"/>
    <property type="match status" value="1"/>
</dbReference>
<dbReference type="EMBL" id="LBTF01000038">
    <property type="protein sequence ID" value="KKQ34749.1"/>
    <property type="molecule type" value="Genomic_DNA"/>
</dbReference>
<dbReference type="Gene3D" id="1.20.1110.10">
    <property type="entry name" value="Calcium-transporting ATPase, transmembrane domain"/>
    <property type="match status" value="2"/>
</dbReference>
<dbReference type="FunFam" id="2.70.150.10:FF:000160">
    <property type="entry name" value="Sarcoplasmic/endoplasmic reticulum calcium ATPase 1"/>
    <property type="match status" value="1"/>
</dbReference>
<dbReference type="InterPro" id="IPR008250">
    <property type="entry name" value="ATPase_P-typ_transduc_dom_A_sf"/>
</dbReference>
<feature type="transmembrane region" description="Helical" evidence="12">
    <location>
        <begin position="277"/>
        <end position="301"/>
    </location>
</feature>
<evidence type="ECO:0000313" key="15">
    <source>
        <dbReference type="Proteomes" id="UP000033876"/>
    </source>
</evidence>
<dbReference type="Pfam" id="PF00690">
    <property type="entry name" value="Cation_ATPase_N"/>
    <property type="match status" value="1"/>
</dbReference>
<feature type="transmembrane region" description="Helical" evidence="12">
    <location>
        <begin position="51"/>
        <end position="77"/>
    </location>
</feature>